<dbReference type="Gene3D" id="3.40.50.300">
    <property type="entry name" value="P-loop containing nucleotide triphosphate hydrolases"/>
    <property type="match status" value="1"/>
</dbReference>
<comment type="caution">
    <text evidence="3">The sequence shown here is derived from an EMBL/GenBank/DDBJ whole genome shotgun (WGS) entry which is preliminary data.</text>
</comment>
<dbReference type="Pfam" id="PF22547">
    <property type="entry name" value="2H-SAK"/>
    <property type="match status" value="1"/>
</dbReference>
<dbReference type="InterPro" id="IPR052732">
    <property type="entry name" value="Cell-binding_unc_protein"/>
</dbReference>
<dbReference type="SUPFAM" id="SSF56091">
    <property type="entry name" value="DNA ligase/mRNA capping enzyme, catalytic domain"/>
    <property type="match status" value="1"/>
</dbReference>
<dbReference type="AlphaFoldDB" id="A0A9P5NJU9"/>
<evidence type="ECO:0000313" key="4">
    <source>
        <dbReference type="Proteomes" id="UP000724874"/>
    </source>
</evidence>
<dbReference type="GO" id="GO:0016874">
    <property type="term" value="F:ligase activity"/>
    <property type="evidence" value="ECO:0007669"/>
    <property type="project" value="UniProtKB-KW"/>
</dbReference>
<dbReference type="SUPFAM" id="SSF52799">
    <property type="entry name" value="(Phosphotyrosine protein) phosphatases II"/>
    <property type="match status" value="1"/>
</dbReference>
<dbReference type="Pfam" id="PF09414">
    <property type="entry name" value="RNA_ligase"/>
    <property type="match status" value="1"/>
</dbReference>
<dbReference type="Gene3D" id="3.30.470.30">
    <property type="entry name" value="DNA ligase/mRNA capping enzyme"/>
    <property type="match status" value="1"/>
</dbReference>
<dbReference type="OrthoDB" id="432447at2759"/>
<dbReference type="InterPro" id="IPR021122">
    <property type="entry name" value="RNA_ligase_dom_REL/Rnl2"/>
</dbReference>
<keyword evidence="1" id="KW-0378">Hydrolase</keyword>
<dbReference type="GO" id="GO:0016791">
    <property type="term" value="F:phosphatase activity"/>
    <property type="evidence" value="ECO:0007669"/>
    <property type="project" value="UniProtKB-ARBA"/>
</dbReference>
<dbReference type="Proteomes" id="UP000724874">
    <property type="component" value="Unassembled WGS sequence"/>
</dbReference>
<dbReference type="CDD" id="cd14504">
    <property type="entry name" value="DUSP23"/>
    <property type="match status" value="1"/>
</dbReference>
<dbReference type="PANTHER" id="PTHR43883:SF1">
    <property type="entry name" value="GLUCONOKINASE"/>
    <property type="match status" value="1"/>
</dbReference>
<dbReference type="Gene3D" id="3.90.190.10">
    <property type="entry name" value="Protein tyrosine phosphatase superfamily"/>
    <property type="match status" value="1"/>
</dbReference>
<dbReference type="Pfam" id="PF22784">
    <property type="entry name" value="PTP-SAK"/>
    <property type="match status" value="1"/>
</dbReference>
<sequence>MASITLQRYRAALALVGQDIDNLADEALTSPVFTQQRHFKHPGSKSLFHVTVATKEELSSLTQNQIQKMTSIVPDTRYLFSAGIGGLPNHGVYWVVIIWAAGQQIRKQFGLRPKHFHITLSENDIHDVDKGIISLLQGQTLPSANVEFLDHTIFTFHSFGQHDDAQYHSRQLILSDQTSHKGFLRLADAALAGYKYKLAMLSYACAYERTAEDKIRSYCMKKLIECSKDTEWGLVFQGHEISEVQALDDISSFLLKPWSDYLREVISNQRLTPSLMLESRHALSIPLSSEGTGETKFYKLPRFFRWLIPFHFALMSTPRNEDDIAALASPHLGIRHVLTLTEETPLHASWFQGKKITNTFLPVPNYHPPSIEQMDLTIRLFDDHGKLPMLVHCGGGKGRAGTVAACYIAAFGFNKPNFSQDHPELTAVEAISSLRALRPGSIETSQQEQFVSKWCSTIWKRQSVYPDLPSEPPPSPMEIEGTLNGGSDLFILVGLPGSGKSWFSKSLLARDPSGWVHISQDESRSRGACETEIGRAPLKGKRVLLDRCNTSASDRKSWLELAQNWTASPVCIWFDYDAELCTSRAQMRAGHPTLPPGNRVRNAVEQMQKVFVKPNLREGFKAIITIRSFSASQEAVLRLSPPVSILKFPRTPHLIDLGAATSDDIHTDLSSFANIASSHLVITEKIDGANMGISLSSPSSDGTSRILVQNRSHYVNSSTHEQFKKLGLWIERHEDELRNILGRDSYFPERYILYGEWVFAVHSIPYTRLPDYFIAYDLFDRSTQSWADTRSLHGLLEGTSIPLAPIIHQGSMPTDTELLQMIQQQSMFYEGRVEGVYVKVEVNNSVKHRGKMVRSDFISGNEHWTRGGLKVNSLKLDKHMDTHSAE</sequence>
<proteinExistence type="predicted"/>
<dbReference type="InterPro" id="IPR029021">
    <property type="entry name" value="Prot-tyrosine_phosphatase-like"/>
</dbReference>
<name>A0A9P5NJU9_GYMJU</name>
<dbReference type="SUPFAM" id="SSF52540">
    <property type="entry name" value="P-loop containing nucleoside triphosphate hydrolases"/>
    <property type="match status" value="1"/>
</dbReference>
<dbReference type="InterPro" id="IPR000387">
    <property type="entry name" value="Tyr_Pase_dom"/>
</dbReference>
<dbReference type="Pfam" id="PF13671">
    <property type="entry name" value="AAA_33"/>
    <property type="match status" value="1"/>
</dbReference>
<dbReference type="EMBL" id="JADNYJ010000066">
    <property type="protein sequence ID" value="KAF8893678.1"/>
    <property type="molecule type" value="Genomic_DNA"/>
</dbReference>
<keyword evidence="3" id="KW-0436">Ligase</keyword>
<dbReference type="InterPro" id="IPR027417">
    <property type="entry name" value="P-loop_NTPase"/>
</dbReference>
<dbReference type="InterPro" id="IPR054498">
    <property type="entry name" value="2H-SAK"/>
</dbReference>
<evidence type="ECO:0000259" key="2">
    <source>
        <dbReference type="PROSITE" id="PS50056"/>
    </source>
</evidence>
<keyword evidence="4" id="KW-1185">Reference proteome</keyword>
<reference evidence="3" key="1">
    <citation type="submission" date="2020-11" db="EMBL/GenBank/DDBJ databases">
        <authorList>
            <consortium name="DOE Joint Genome Institute"/>
            <person name="Ahrendt S."/>
            <person name="Riley R."/>
            <person name="Andreopoulos W."/>
            <person name="LaButti K."/>
            <person name="Pangilinan J."/>
            <person name="Ruiz-duenas F.J."/>
            <person name="Barrasa J.M."/>
            <person name="Sanchez-Garcia M."/>
            <person name="Camarero S."/>
            <person name="Miyauchi S."/>
            <person name="Serrano A."/>
            <person name="Linde D."/>
            <person name="Babiker R."/>
            <person name="Drula E."/>
            <person name="Ayuso-Fernandez I."/>
            <person name="Pacheco R."/>
            <person name="Padilla G."/>
            <person name="Ferreira P."/>
            <person name="Barriuso J."/>
            <person name="Kellner H."/>
            <person name="Castanera R."/>
            <person name="Alfaro M."/>
            <person name="Ramirez L."/>
            <person name="Pisabarro A.G."/>
            <person name="Kuo A."/>
            <person name="Tritt A."/>
            <person name="Lipzen A."/>
            <person name="He G."/>
            <person name="Yan M."/>
            <person name="Ng V."/>
            <person name="Cullen D."/>
            <person name="Martin F."/>
            <person name="Rosso M.-N."/>
            <person name="Henrissat B."/>
            <person name="Hibbett D."/>
            <person name="Martinez A.T."/>
            <person name="Grigoriev I.V."/>
        </authorList>
    </citation>
    <scope>NUCLEOTIDE SEQUENCE</scope>
    <source>
        <strain evidence="3">AH 44721</strain>
    </source>
</reference>
<protein>
    <submittedName>
        <fullName evidence="3">ATP dependent DNA ligase</fullName>
    </submittedName>
</protein>
<gene>
    <name evidence="3" type="ORF">CPB84DRAFT_1309715</name>
</gene>
<dbReference type="InterPro" id="IPR057023">
    <property type="entry name" value="PTP-SAK"/>
</dbReference>
<accession>A0A9P5NJU9</accession>
<organism evidence="3 4">
    <name type="scientific">Gymnopilus junonius</name>
    <name type="common">Spectacular rustgill mushroom</name>
    <name type="synonym">Gymnopilus spectabilis subsp. junonius</name>
    <dbReference type="NCBI Taxonomy" id="109634"/>
    <lineage>
        <taxon>Eukaryota</taxon>
        <taxon>Fungi</taxon>
        <taxon>Dikarya</taxon>
        <taxon>Basidiomycota</taxon>
        <taxon>Agaricomycotina</taxon>
        <taxon>Agaricomycetes</taxon>
        <taxon>Agaricomycetidae</taxon>
        <taxon>Agaricales</taxon>
        <taxon>Agaricineae</taxon>
        <taxon>Hymenogastraceae</taxon>
        <taxon>Gymnopilus</taxon>
    </lineage>
</organism>
<dbReference type="PROSITE" id="PS50056">
    <property type="entry name" value="TYR_PHOSPHATASE_2"/>
    <property type="match status" value="1"/>
</dbReference>
<evidence type="ECO:0000256" key="1">
    <source>
        <dbReference type="ARBA" id="ARBA00022801"/>
    </source>
</evidence>
<feature type="domain" description="Tyrosine specific protein phosphatases" evidence="2">
    <location>
        <begin position="368"/>
        <end position="449"/>
    </location>
</feature>
<dbReference type="PANTHER" id="PTHR43883">
    <property type="entry name" value="SLR0207 PROTEIN"/>
    <property type="match status" value="1"/>
</dbReference>
<evidence type="ECO:0000313" key="3">
    <source>
        <dbReference type="EMBL" id="KAF8893678.1"/>
    </source>
</evidence>